<organism evidence="1 2">
    <name type="scientific">Lacrimispora xylanolytica</name>
    <dbReference type="NCBI Taxonomy" id="29375"/>
    <lineage>
        <taxon>Bacteria</taxon>
        <taxon>Bacillati</taxon>
        <taxon>Bacillota</taxon>
        <taxon>Clostridia</taxon>
        <taxon>Lachnospirales</taxon>
        <taxon>Lachnospiraceae</taxon>
        <taxon>Lacrimispora</taxon>
    </lineage>
</organism>
<dbReference type="EMBL" id="CP113524">
    <property type="protein sequence ID" value="WAJ25225.1"/>
    <property type="molecule type" value="Genomic_DNA"/>
</dbReference>
<dbReference type="SUPFAM" id="SSF54637">
    <property type="entry name" value="Thioesterase/thiol ester dehydrase-isomerase"/>
    <property type="match status" value="1"/>
</dbReference>
<keyword evidence="2" id="KW-1185">Reference proteome</keyword>
<accession>A0ABY7AFW5</accession>
<dbReference type="InterPro" id="IPR029069">
    <property type="entry name" value="HotDog_dom_sf"/>
</dbReference>
<dbReference type="RefSeq" id="WP_024836663.1">
    <property type="nucleotide sequence ID" value="NZ_CP113524.1"/>
</dbReference>
<proteinExistence type="predicted"/>
<evidence type="ECO:0000313" key="1">
    <source>
        <dbReference type="EMBL" id="WAJ25225.1"/>
    </source>
</evidence>
<protein>
    <recommendedName>
        <fullName evidence="3">3-hydroxyacyl-[acyl-carrier-protein] dehydratase</fullName>
    </recommendedName>
</protein>
<gene>
    <name evidence="1" type="ORF">OW255_06885</name>
</gene>
<evidence type="ECO:0000313" key="2">
    <source>
        <dbReference type="Proteomes" id="UP001163115"/>
    </source>
</evidence>
<reference evidence="1" key="1">
    <citation type="submission" date="2022-11" db="EMBL/GenBank/DDBJ databases">
        <title>Lacrimispora xylanolytica sy1, complete genome.</title>
        <authorList>
            <person name="Choi S."/>
        </authorList>
    </citation>
    <scope>NUCLEOTIDE SEQUENCE</scope>
    <source>
        <strain evidence="1">Sy1</strain>
    </source>
</reference>
<evidence type="ECO:0008006" key="3">
    <source>
        <dbReference type="Google" id="ProtNLM"/>
    </source>
</evidence>
<sequence>MRFHLIDKLISFTEWKEASALKNVTYGNPEFINENHYMDDTLLLESMFQCAAWLIVISSGQKLRPTIVTAEGYQIYEHASPGEQLIITITIEDYNAEYATIRGEVYKKDKLCVTLKNAILKLVDTWELEDPEITKKYIKYLTQKRGDVGI</sequence>
<name>A0ABY7AFW5_9FIRM</name>
<dbReference type="Proteomes" id="UP001163115">
    <property type="component" value="Chromosome"/>
</dbReference>
<dbReference type="Gene3D" id="3.10.129.10">
    <property type="entry name" value="Hotdog Thioesterase"/>
    <property type="match status" value="1"/>
</dbReference>